<gene>
    <name evidence="2" type="ORF">DEBURN_LOCUS2975</name>
</gene>
<comment type="caution">
    <text evidence="2">The sequence shown here is derived from an EMBL/GenBank/DDBJ whole genome shotgun (WGS) entry which is preliminary data.</text>
</comment>
<dbReference type="OrthoDB" id="10474056at2759"/>
<feature type="compositionally biased region" description="Acidic residues" evidence="1">
    <location>
        <begin position="8"/>
        <end position="18"/>
    </location>
</feature>
<dbReference type="Proteomes" id="UP000789706">
    <property type="component" value="Unassembled WGS sequence"/>
</dbReference>
<evidence type="ECO:0000313" key="3">
    <source>
        <dbReference type="Proteomes" id="UP000789706"/>
    </source>
</evidence>
<proteinExistence type="predicted"/>
<dbReference type="AlphaFoldDB" id="A0A9N8W035"/>
<organism evidence="2 3">
    <name type="scientific">Diversispora eburnea</name>
    <dbReference type="NCBI Taxonomy" id="1213867"/>
    <lineage>
        <taxon>Eukaryota</taxon>
        <taxon>Fungi</taxon>
        <taxon>Fungi incertae sedis</taxon>
        <taxon>Mucoromycota</taxon>
        <taxon>Glomeromycotina</taxon>
        <taxon>Glomeromycetes</taxon>
        <taxon>Diversisporales</taxon>
        <taxon>Diversisporaceae</taxon>
        <taxon>Diversispora</taxon>
    </lineage>
</organism>
<evidence type="ECO:0000313" key="2">
    <source>
        <dbReference type="EMBL" id="CAG8467162.1"/>
    </source>
</evidence>
<protein>
    <submittedName>
        <fullName evidence="2">11269_t:CDS:1</fullName>
    </submittedName>
</protein>
<reference evidence="2" key="1">
    <citation type="submission" date="2021-06" db="EMBL/GenBank/DDBJ databases">
        <authorList>
            <person name="Kallberg Y."/>
            <person name="Tangrot J."/>
            <person name="Rosling A."/>
        </authorList>
    </citation>
    <scope>NUCLEOTIDE SEQUENCE</scope>
    <source>
        <strain evidence="2">AZ414A</strain>
    </source>
</reference>
<feature type="region of interest" description="Disordered" evidence="1">
    <location>
        <begin position="1"/>
        <end position="37"/>
    </location>
</feature>
<name>A0A9N8W035_9GLOM</name>
<keyword evidence="3" id="KW-1185">Reference proteome</keyword>
<accession>A0A9N8W035</accession>
<dbReference type="EMBL" id="CAJVPK010000175">
    <property type="protein sequence ID" value="CAG8467162.1"/>
    <property type="molecule type" value="Genomic_DNA"/>
</dbReference>
<sequence>MTNNYEEINYDDDDELDETSNNYFHHKKDNNNNDYHKGKRIKNKKYLHHHYCSSSNSNSNNSKTDLIELSVLNEKYHSDHLVIPIKPLSHAKIAWEEGNDGEGKVGKTTHWKFWLIVLFLTLKLIDEIY</sequence>
<evidence type="ECO:0000256" key="1">
    <source>
        <dbReference type="SAM" id="MobiDB-lite"/>
    </source>
</evidence>